<reference evidence="1 2" key="3">
    <citation type="journal article" date="2022" name="Microbiol. Spectr.">
        <title>Folding features and dynamics of 3D genome architecture in plant fungal pathogens.</title>
        <authorList>
            <person name="Xia C."/>
        </authorList>
    </citation>
    <scope>NUCLEOTIDE SEQUENCE [LARGE SCALE GENOMIC DNA]</scope>
    <source>
        <strain evidence="1 2">93-210</strain>
    </source>
</reference>
<organism evidence="1 2">
    <name type="scientific">Puccinia striiformis f. sp. tritici</name>
    <dbReference type="NCBI Taxonomy" id="168172"/>
    <lineage>
        <taxon>Eukaryota</taxon>
        <taxon>Fungi</taxon>
        <taxon>Dikarya</taxon>
        <taxon>Basidiomycota</taxon>
        <taxon>Pucciniomycotina</taxon>
        <taxon>Pucciniomycetes</taxon>
        <taxon>Pucciniales</taxon>
        <taxon>Pucciniaceae</taxon>
        <taxon>Puccinia</taxon>
    </lineage>
</organism>
<name>A0ACC0E0F9_9BASI</name>
<comment type="caution">
    <text evidence="1">The sequence shown here is derived from an EMBL/GenBank/DDBJ whole genome shotgun (WGS) entry which is preliminary data.</text>
</comment>
<evidence type="ECO:0000313" key="1">
    <source>
        <dbReference type="EMBL" id="KAI7942396.1"/>
    </source>
</evidence>
<gene>
    <name evidence="1" type="ORF">MJO28_012423</name>
</gene>
<protein>
    <submittedName>
        <fullName evidence="1">Uncharacterized protein</fullName>
    </submittedName>
</protein>
<reference evidence="2" key="2">
    <citation type="journal article" date="2018" name="Mol. Plant Microbe Interact.">
        <title>Genome sequence resources for the wheat stripe rust pathogen (Puccinia striiformis f. sp. tritici) and the barley stripe rust pathogen (Puccinia striiformis f. sp. hordei).</title>
        <authorList>
            <person name="Xia C."/>
            <person name="Wang M."/>
            <person name="Yin C."/>
            <person name="Cornejo O.E."/>
            <person name="Hulbert S.H."/>
            <person name="Chen X."/>
        </authorList>
    </citation>
    <scope>NUCLEOTIDE SEQUENCE [LARGE SCALE GENOMIC DNA]</scope>
    <source>
        <strain evidence="2">93-210</strain>
    </source>
</reference>
<evidence type="ECO:0000313" key="2">
    <source>
        <dbReference type="Proteomes" id="UP001060170"/>
    </source>
</evidence>
<accession>A0ACC0E0F9</accession>
<sequence length="75" mass="8663">MLDNIAVRDQQQQGFKEGKTKEEQNKLQLLMVKPTTTVEWGKLVKEFNTSLIFHIHSKMIQGLMDLILSSLLMFA</sequence>
<reference evidence="2" key="1">
    <citation type="journal article" date="2018" name="BMC Genomics">
        <title>Genomic insights into host adaptation between the wheat stripe rust pathogen (Puccinia striiformis f. sp. tritici) and the barley stripe rust pathogen (Puccinia striiformis f. sp. hordei).</title>
        <authorList>
            <person name="Xia C."/>
            <person name="Wang M."/>
            <person name="Yin C."/>
            <person name="Cornejo O.E."/>
            <person name="Hulbert S.H."/>
            <person name="Chen X."/>
        </authorList>
    </citation>
    <scope>NUCLEOTIDE SEQUENCE [LARGE SCALE GENOMIC DNA]</scope>
    <source>
        <strain evidence="2">93-210</strain>
    </source>
</reference>
<proteinExistence type="predicted"/>
<dbReference type="Proteomes" id="UP001060170">
    <property type="component" value="Chromosome 12"/>
</dbReference>
<keyword evidence="2" id="KW-1185">Reference proteome</keyword>
<dbReference type="EMBL" id="CM045876">
    <property type="protein sequence ID" value="KAI7942396.1"/>
    <property type="molecule type" value="Genomic_DNA"/>
</dbReference>